<keyword evidence="2" id="KW-1185">Reference proteome</keyword>
<dbReference type="EMBL" id="JAHRIP010076645">
    <property type="protein sequence ID" value="MEQ2311284.1"/>
    <property type="molecule type" value="Genomic_DNA"/>
</dbReference>
<name>A0ABV0ZZE9_9TELE</name>
<sequence length="105" mass="11792">MCSETNFTSGIFDHCFTVTKQIWCQLCGSLTSVNLPQGSCGYSVAYHCQCLNACMNGWMTDCNVRTLESLDLIKHYKSAGHLAFIPMLIKRVGETIHLHFTHPHP</sequence>
<proteinExistence type="predicted"/>
<reference evidence="1 2" key="1">
    <citation type="submission" date="2021-06" db="EMBL/GenBank/DDBJ databases">
        <authorList>
            <person name="Palmer J.M."/>
        </authorList>
    </citation>
    <scope>NUCLEOTIDE SEQUENCE [LARGE SCALE GENOMIC DNA]</scope>
    <source>
        <strain evidence="1 2">AS_MEX2019</strain>
        <tissue evidence="1">Muscle</tissue>
    </source>
</reference>
<organism evidence="1 2">
    <name type="scientific">Ameca splendens</name>
    <dbReference type="NCBI Taxonomy" id="208324"/>
    <lineage>
        <taxon>Eukaryota</taxon>
        <taxon>Metazoa</taxon>
        <taxon>Chordata</taxon>
        <taxon>Craniata</taxon>
        <taxon>Vertebrata</taxon>
        <taxon>Euteleostomi</taxon>
        <taxon>Actinopterygii</taxon>
        <taxon>Neopterygii</taxon>
        <taxon>Teleostei</taxon>
        <taxon>Neoteleostei</taxon>
        <taxon>Acanthomorphata</taxon>
        <taxon>Ovalentaria</taxon>
        <taxon>Atherinomorphae</taxon>
        <taxon>Cyprinodontiformes</taxon>
        <taxon>Goodeidae</taxon>
        <taxon>Ameca</taxon>
    </lineage>
</organism>
<accession>A0ABV0ZZE9</accession>
<gene>
    <name evidence="1" type="ORF">AMECASPLE_018241</name>
</gene>
<comment type="caution">
    <text evidence="1">The sequence shown here is derived from an EMBL/GenBank/DDBJ whole genome shotgun (WGS) entry which is preliminary data.</text>
</comment>
<evidence type="ECO:0000313" key="1">
    <source>
        <dbReference type="EMBL" id="MEQ2311284.1"/>
    </source>
</evidence>
<dbReference type="Proteomes" id="UP001469553">
    <property type="component" value="Unassembled WGS sequence"/>
</dbReference>
<evidence type="ECO:0000313" key="2">
    <source>
        <dbReference type="Proteomes" id="UP001469553"/>
    </source>
</evidence>
<protein>
    <submittedName>
        <fullName evidence="1">Uncharacterized protein</fullName>
    </submittedName>
</protein>